<dbReference type="Gene3D" id="3.30.230.30">
    <property type="entry name" value="Impact, N-terminal domain"/>
    <property type="match status" value="1"/>
</dbReference>
<keyword evidence="5" id="KW-1185">Reference proteome</keyword>
<evidence type="ECO:0000256" key="1">
    <source>
        <dbReference type="ARBA" id="ARBA00007665"/>
    </source>
</evidence>
<comment type="similarity">
    <text evidence="1">Belongs to the IMPACT family.</text>
</comment>
<gene>
    <name evidence="4" type="ORF">SAMN05444406_1094</name>
</gene>
<evidence type="ECO:0000259" key="2">
    <source>
        <dbReference type="Pfam" id="PF01205"/>
    </source>
</evidence>
<dbReference type="InterPro" id="IPR036956">
    <property type="entry name" value="Impact_N_sf"/>
</dbReference>
<dbReference type="Gene3D" id="3.30.70.240">
    <property type="match status" value="1"/>
</dbReference>
<dbReference type="Pfam" id="PF09186">
    <property type="entry name" value="DUF1949"/>
    <property type="match status" value="1"/>
</dbReference>
<feature type="domain" description="UPF0029" evidence="3">
    <location>
        <begin position="147"/>
        <end position="198"/>
    </location>
</feature>
<evidence type="ECO:0000313" key="4">
    <source>
        <dbReference type="EMBL" id="SFP99907.1"/>
    </source>
</evidence>
<accession>A0A1I5UXX7</accession>
<reference evidence="4 5" key="1">
    <citation type="submission" date="2016-10" db="EMBL/GenBank/DDBJ databases">
        <authorList>
            <person name="de Groot N.N."/>
        </authorList>
    </citation>
    <scope>NUCLEOTIDE SEQUENCE [LARGE SCALE GENOMIC DNA]</scope>
    <source>
        <strain evidence="4 5">DSM 20678</strain>
    </source>
</reference>
<evidence type="ECO:0000313" key="5">
    <source>
        <dbReference type="Proteomes" id="UP000198577"/>
    </source>
</evidence>
<dbReference type="GO" id="GO:0006446">
    <property type="term" value="P:regulation of translational initiation"/>
    <property type="evidence" value="ECO:0007669"/>
    <property type="project" value="TreeGrafter"/>
</dbReference>
<dbReference type="PANTHER" id="PTHR16301">
    <property type="entry name" value="IMPACT-RELATED"/>
    <property type="match status" value="1"/>
</dbReference>
<feature type="domain" description="Impact N-terminal" evidence="2">
    <location>
        <begin position="24"/>
        <end position="129"/>
    </location>
</feature>
<dbReference type="STRING" id="937334.SAMN05444406_1094"/>
<dbReference type="GO" id="GO:0005737">
    <property type="term" value="C:cytoplasm"/>
    <property type="evidence" value="ECO:0007669"/>
    <property type="project" value="TreeGrafter"/>
</dbReference>
<proteinExistence type="inferred from homology"/>
<dbReference type="Proteomes" id="UP000198577">
    <property type="component" value="Unassembled WGS sequence"/>
</dbReference>
<dbReference type="InterPro" id="IPR020568">
    <property type="entry name" value="Ribosomal_Su5_D2-typ_SF"/>
</dbReference>
<dbReference type="InterPro" id="IPR001498">
    <property type="entry name" value="Impact_N"/>
</dbReference>
<dbReference type="SUPFAM" id="SSF54211">
    <property type="entry name" value="Ribosomal protein S5 domain 2-like"/>
    <property type="match status" value="1"/>
</dbReference>
<dbReference type="OrthoDB" id="9813771at2"/>
<dbReference type="InterPro" id="IPR020569">
    <property type="entry name" value="UPF0029_Impact_CS"/>
</dbReference>
<dbReference type="InterPro" id="IPR035647">
    <property type="entry name" value="EFG_III/V"/>
</dbReference>
<dbReference type="PANTHER" id="PTHR16301:SF20">
    <property type="entry name" value="IMPACT FAMILY MEMBER YIGZ"/>
    <property type="match status" value="1"/>
</dbReference>
<dbReference type="InterPro" id="IPR023582">
    <property type="entry name" value="Impact"/>
</dbReference>
<dbReference type="PROSITE" id="PS00910">
    <property type="entry name" value="UPF0029"/>
    <property type="match status" value="1"/>
</dbReference>
<dbReference type="AlphaFoldDB" id="A0A1I5UXX7"/>
<dbReference type="EMBL" id="FOXR01000009">
    <property type="protein sequence ID" value="SFP99907.1"/>
    <property type="molecule type" value="Genomic_DNA"/>
</dbReference>
<name>A0A1I5UXX7_9FIRM</name>
<dbReference type="InterPro" id="IPR015269">
    <property type="entry name" value="UPF0029_Impact_C"/>
</dbReference>
<protein>
    <submittedName>
        <fullName evidence="4">Uncharacterized protein, YigZ family</fullName>
    </submittedName>
</protein>
<dbReference type="RefSeq" id="WP_143094057.1">
    <property type="nucleotide sequence ID" value="NZ_FOXR01000009.1"/>
</dbReference>
<evidence type="ECO:0000259" key="3">
    <source>
        <dbReference type="Pfam" id="PF09186"/>
    </source>
</evidence>
<organism evidence="4 5">
    <name type="scientific">Caldicoprobacter faecalis</name>
    <dbReference type="NCBI Taxonomy" id="937334"/>
    <lineage>
        <taxon>Bacteria</taxon>
        <taxon>Bacillati</taxon>
        <taxon>Bacillota</taxon>
        <taxon>Clostridia</taxon>
        <taxon>Caldicoprobacterales</taxon>
        <taxon>Caldicoprobacteraceae</taxon>
        <taxon>Caldicoprobacter</taxon>
    </lineage>
</organism>
<sequence length="213" mass="24437">MRSYMMNREYCTIKQRARHEIVIQKSRFIGDAFYVSSEGEALERLQDVKAEFPDATHHCYAYIVGQEALVQRFNDDGEPGGTAGMPILQVIQNRELKNVLVVVTRYFGGIKLGANGLVRAYSRTAAEVLDRAGTRRMVLSPRGIIYLDYAHIGQVEYFLRQKGVHVVWVEYSDKVTMQVVVPVDWDEFCGMLREMCGGNVEFREMTPVFHSWE</sequence>
<dbReference type="SUPFAM" id="SSF54980">
    <property type="entry name" value="EF-G C-terminal domain-like"/>
    <property type="match status" value="1"/>
</dbReference>
<dbReference type="Pfam" id="PF01205">
    <property type="entry name" value="Impact_N"/>
    <property type="match status" value="1"/>
</dbReference>